<dbReference type="EMBL" id="MU006800">
    <property type="protein sequence ID" value="KAF2636202.1"/>
    <property type="molecule type" value="Genomic_DNA"/>
</dbReference>
<dbReference type="OrthoDB" id="3641178at2759"/>
<sequence length="271" mass="30873">MYAMDPNKVSEEIYMDMKAKIPDVKQLFQTRHYVQCVTLCERLLMRGKSQIHPVHLSYIHFYLALSHDTMAREATIKRRLSELKLAEKHYLAALNPIIPPKPKLETLETVPEHSPDSSDDEHAPSGRRVSDASQRSLASSMTSLEDEAYVSPYNTNDSKSCFRSCQIYRAPTKKRSVVFHVPDAAVSYQEELFSADLSAFRSMIRNHLQSVRDLKEATVVPAVHFPLAPSSGDSTKMEGLRSARQRVSFRPRFDPESTQKLCSEALCELRR</sequence>
<dbReference type="AlphaFoldDB" id="A0A6A6RLM8"/>
<accession>A0A6A6RLM8</accession>
<name>A0A6A6RLM8_9PLEO</name>
<keyword evidence="3" id="KW-1185">Reference proteome</keyword>
<proteinExistence type="predicted"/>
<gene>
    <name evidence="2" type="ORF">P280DRAFT_159946</name>
</gene>
<evidence type="ECO:0000313" key="3">
    <source>
        <dbReference type="Proteomes" id="UP000799753"/>
    </source>
</evidence>
<reference evidence="2" key="1">
    <citation type="journal article" date="2020" name="Stud. Mycol.">
        <title>101 Dothideomycetes genomes: a test case for predicting lifestyles and emergence of pathogens.</title>
        <authorList>
            <person name="Haridas S."/>
            <person name="Albert R."/>
            <person name="Binder M."/>
            <person name="Bloem J."/>
            <person name="Labutti K."/>
            <person name="Salamov A."/>
            <person name="Andreopoulos B."/>
            <person name="Baker S."/>
            <person name="Barry K."/>
            <person name="Bills G."/>
            <person name="Bluhm B."/>
            <person name="Cannon C."/>
            <person name="Castanera R."/>
            <person name="Culley D."/>
            <person name="Daum C."/>
            <person name="Ezra D."/>
            <person name="Gonzalez J."/>
            <person name="Henrissat B."/>
            <person name="Kuo A."/>
            <person name="Liang C."/>
            <person name="Lipzen A."/>
            <person name="Lutzoni F."/>
            <person name="Magnuson J."/>
            <person name="Mondo S."/>
            <person name="Nolan M."/>
            <person name="Ohm R."/>
            <person name="Pangilinan J."/>
            <person name="Park H.-J."/>
            <person name="Ramirez L."/>
            <person name="Alfaro M."/>
            <person name="Sun H."/>
            <person name="Tritt A."/>
            <person name="Yoshinaga Y."/>
            <person name="Zwiers L.-H."/>
            <person name="Turgeon B."/>
            <person name="Goodwin S."/>
            <person name="Spatafora J."/>
            <person name="Crous P."/>
            <person name="Grigoriev I."/>
        </authorList>
    </citation>
    <scope>NUCLEOTIDE SEQUENCE</scope>
    <source>
        <strain evidence="2">CBS 473.64</strain>
    </source>
</reference>
<feature type="region of interest" description="Disordered" evidence="1">
    <location>
        <begin position="106"/>
        <end position="137"/>
    </location>
</feature>
<dbReference type="Proteomes" id="UP000799753">
    <property type="component" value="Unassembled WGS sequence"/>
</dbReference>
<feature type="compositionally biased region" description="Basic and acidic residues" evidence="1">
    <location>
        <begin position="106"/>
        <end position="130"/>
    </location>
</feature>
<protein>
    <submittedName>
        <fullName evidence="2">Uncharacterized protein</fullName>
    </submittedName>
</protein>
<organism evidence="2 3">
    <name type="scientific">Massarina eburnea CBS 473.64</name>
    <dbReference type="NCBI Taxonomy" id="1395130"/>
    <lineage>
        <taxon>Eukaryota</taxon>
        <taxon>Fungi</taxon>
        <taxon>Dikarya</taxon>
        <taxon>Ascomycota</taxon>
        <taxon>Pezizomycotina</taxon>
        <taxon>Dothideomycetes</taxon>
        <taxon>Pleosporomycetidae</taxon>
        <taxon>Pleosporales</taxon>
        <taxon>Massarineae</taxon>
        <taxon>Massarinaceae</taxon>
        <taxon>Massarina</taxon>
    </lineage>
</organism>
<evidence type="ECO:0000256" key="1">
    <source>
        <dbReference type="SAM" id="MobiDB-lite"/>
    </source>
</evidence>
<evidence type="ECO:0000313" key="2">
    <source>
        <dbReference type="EMBL" id="KAF2636202.1"/>
    </source>
</evidence>